<dbReference type="EMBL" id="MCBR01007246">
    <property type="protein sequence ID" value="RKF76352.1"/>
    <property type="molecule type" value="Genomic_DNA"/>
</dbReference>
<evidence type="ECO:0000313" key="2">
    <source>
        <dbReference type="Proteomes" id="UP000285405"/>
    </source>
</evidence>
<dbReference type="Proteomes" id="UP000285405">
    <property type="component" value="Unassembled WGS sequence"/>
</dbReference>
<organism evidence="1 2">
    <name type="scientific">Golovinomyces cichoracearum</name>
    <dbReference type="NCBI Taxonomy" id="62708"/>
    <lineage>
        <taxon>Eukaryota</taxon>
        <taxon>Fungi</taxon>
        <taxon>Dikarya</taxon>
        <taxon>Ascomycota</taxon>
        <taxon>Pezizomycotina</taxon>
        <taxon>Leotiomycetes</taxon>
        <taxon>Erysiphales</taxon>
        <taxon>Erysiphaceae</taxon>
        <taxon>Golovinomyces</taxon>
    </lineage>
</organism>
<reference evidence="1 2" key="1">
    <citation type="journal article" date="2018" name="BMC Genomics">
        <title>Comparative genome analyses reveal sequence features reflecting distinct modes of host-adaptation between dicot and monocot powdery mildew.</title>
        <authorList>
            <person name="Wu Y."/>
            <person name="Ma X."/>
            <person name="Pan Z."/>
            <person name="Kale S.D."/>
            <person name="Song Y."/>
            <person name="King H."/>
            <person name="Zhang Q."/>
            <person name="Presley C."/>
            <person name="Deng X."/>
            <person name="Wei C.I."/>
            <person name="Xiao S."/>
        </authorList>
    </citation>
    <scope>NUCLEOTIDE SEQUENCE [LARGE SCALE GENOMIC DNA]</scope>
    <source>
        <strain evidence="1">UCSC1</strain>
    </source>
</reference>
<evidence type="ECO:0000313" key="1">
    <source>
        <dbReference type="EMBL" id="RKF76352.1"/>
    </source>
</evidence>
<dbReference type="OrthoDB" id="3515611at2759"/>
<comment type="caution">
    <text evidence="1">The sequence shown here is derived from an EMBL/GenBank/DDBJ whole genome shotgun (WGS) entry which is preliminary data.</text>
</comment>
<protein>
    <submittedName>
        <fullName evidence="1">Uncharacterized protein</fullName>
    </submittedName>
</protein>
<dbReference type="AlphaFoldDB" id="A0A420IPD6"/>
<accession>A0A420IPD6</accession>
<gene>
    <name evidence="1" type="ORF">GcC1_072004</name>
</gene>
<name>A0A420IPD6_9PEZI</name>
<sequence>MTPKNLFLPSLEQCISLTDEQCHFIMKLRDPENIRVQKNWERVYQPELIRQYMTMRSFTQIAQIMRPRLEWSYKTYANRYRDWLFPVDRVEREIAIIGLYNLVAEMKNMQGQDLNMCPSESLFSGQMRLPSHYLKSQGTVNLAPELIHPYCSIENPQASFFDVHQLCDDKTIDKLNSKSFISDTSIQRPTLERDTNSNLSILNLNYSAGILRQLSNQFRPVLFGQGEKFYPQSQPSFIYQQVEPLKHDYRKGLWNSTLRVIPCHRDHTSSPWNRPFKQCTGCGFSQCHALMINARSIDINTFKKYVSVLRDHVKPDYAGNNPIAFLMVAGVGLEYFRSILWDIHWSNFGQSSFSQSPLHVLNPQCLGDELGNLLKLFSDDDLTLRDSKCRTFLSYLFLQPLEPGGYIQVLQNFPNAIHYLQAFDTSGKRIIELLQEAATSMGVSFQSSREAILVGIDEIKHFLTTTSTNNSRSRSYGYPEIARGFNSNAEVVSFSSSTFECPICYTDAHSNSHYDQMLCACQHGGIDRNAPDEQGWTAAHLLVTNVRCSKSQCMRPETPAETTELFQLLIFSPNLREALHVIDPEGNSLVYNIATRGHSAILEYVLELEDEGRRCSMVNSFGWSKEGGEKSVLESVEMAMSEYEWNSKRRSKLSERLERQSLTESYNALKKCRKILKQYGAKIQPSIKLQKRVY</sequence>
<proteinExistence type="predicted"/>